<evidence type="ECO:0000256" key="5">
    <source>
        <dbReference type="ARBA" id="ARBA00022989"/>
    </source>
</evidence>
<keyword evidence="10" id="KW-1185">Reference proteome</keyword>
<feature type="transmembrane region" description="Helical" evidence="8">
    <location>
        <begin position="497"/>
        <end position="518"/>
    </location>
</feature>
<feature type="transmembrane region" description="Helical" evidence="8">
    <location>
        <begin position="253"/>
        <end position="273"/>
    </location>
</feature>
<organism evidence="9 10">
    <name type="scientific">Massarina eburnea CBS 473.64</name>
    <dbReference type="NCBI Taxonomy" id="1395130"/>
    <lineage>
        <taxon>Eukaryota</taxon>
        <taxon>Fungi</taxon>
        <taxon>Dikarya</taxon>
        <taxon>Ascomycota</taxon>
        <taxon>Pezizomycotina</taxon>
        <taxon>Dothideomycetes</taxon>
        <taxon>Pleosporomycetidae</taxon>
        <taxon>Pleosporales</taxon>
        <taxon>Massarineae</taxon>
        <taxon>Massarinaceae</taxon>
        <taxon>Massarina</taxon>
    </lineage>
</organism>
<keyword evidence="4 8" id="KW-0812">Transmembrane</keyword>
<feature type="transmembrane region" description="Helical" evidence="8">
    <location>
        <begin position="144"/>
        <end position="167"/>
    </location>
</feature>
<dbReference type="OrthoDB" id="2119662at2759"/>
<dbReference type="PANTHER" id="PTHR43549">
    <property type="entry name" value="MULTIDRUG RESISTANCE PROTEIN YPNP-RELATED"/>
    <property type="match status" value="1"/>
</dbReference>
<keyword evidence="6 8" id="KW-0472">Membrane</keyword>
<dbReference type="CDD" id="cd12082">
    <property type="entry name" value="MATE_like"/>
    <property type="match status" value="1"/>
</dbReference>
<feature type="transmembrane region" description="Helical" evidence="8">
    <location>
        <begin position="467"/>
        <end position="485"/>
    </location>
</feature>
<dbReference type="PANTHER" id="PTHR43549:SF2">
    <property type="entry name" value="MULTIDRUG RESISTANCE PROTEIN NORM-RELATED"/>
    <property type="match status" value="1"/>
</dbReference>
<comment type="subcellular location">
    <subcellularLocation>
        <location evidence="1">Cell membrane</location>
        <topology evidence="1">Multi-pass membrane protein</topology>
    </subcellularLocation>
</comment>
<protein>
    <recommendedName>
        <fullName evidence="11">MATE efflux family protein</fullName>
    </recommendedName>
</protein>
<evidence type="ECO:0000256" key="1">
    <source>
        <dbReference type="ARBA" id="ARBA00004651"/>
    </source>
</evidence>
<feature type="region of interest" description="Disordered" evidence="7">
    <location>
        <begin position="1"/>
        <end position="50"/>
    </location>
</feature>
<sequence length="528" mass="59217">MTSSSPSRGQHRYRYSMMSTPKHDTAVREVRSREGSMEEEQHQNAGEEHEPISWKKQVLVDVKLSWHRETYTGALAFNIATFILPALYSTLSKLWVARIDSSRVMTIDLYAYIGVVVEVVNEGLARASYLIIGDKSSRSFRERVQLTHTLILVQSILGFIISIGFLAGASTFVKGFVAVEIRDASVAYVRIQSFSALSLAIEYAVNASTRALDKPDVPLIISSLKFAINIVLDLILISNFHVRGIAPSIEMQAGIQLTCNLVAAFAGLGYFIYTTSFSRTAEVHRDASEFSLKPSLSALKVLIKPGFIFFLESVIRNALYLWLVHSIVSMHEDYATAWGVFVTIRWGLIMVPVQALEATTLTFIGHSWGHFVHTFPQSSKILATKRQLWDITRWAFYSIVIALMVEVPICLFMSFFGAERFAYYLSNSSTVAAIAAHMWRTVDWCYIFYAVSTQLAAILMATRPSWYLYQSFASNLIYVLPWVVVAQTGGMTPNNAWTYHGLVVGGSLVFSFFVILVWDGLWASNLCI</sequence>
<evidence type="ECO:0000256" key="2">
    <source>
        <dbReference type="ARBA" id="ARBA00022448"/>
    </source>
</evidence>
<feature type="transmembrane region" description="Helical" evidence="8">
    <location>
        <begin position="217"/>
        <end position="241"/>
    </location>
</feature>
<dbReference type="AlphaFoldDB" id="A0A6A6RZL1"/>
<feature type="compositionally biased region" description="Basic and acidic residues" evidence="7">
    <location>
        <begin position="21"/>
        <end position="50"/>
    </location>
</feature>
<evidence type="ECO:0000256" key="7">
    <source>
        <dbReference type="SAM" id="MobiDB-lite"/>
    </source>
</evidence>
<name>A0A6A6RZL1_9PLEO</name>
<dbReference type="EMBL" id="MU006786">
    <property type="protein sequence ID" value="KAF2639628.1"/>
    <property type="molecule type" value="Genomic_DNA"/>
</dbReference>
<dbReference type="Proteomes" id="UP000799753">
    <property type="component" value="Unassembled WGS sequence"/>
</dbReference>
<evidence type="ECO:0000256" key="6">
    <source>
        <dbReference type="ARBA" id="ARBA00023136"/>
    </source>
</evidence>
<evidence type="ECO:0000256" key="3">
    <source>
        <dbReference type="ARBA" id="ARBA00022475"/>
    </source>
</evidence>
<feature type="transmembrane region" description="Helical" evidence="8">
    <location>
        <begin position="394"/>
        <end position="415"/>
    </location>
</feature>
<feature type="transmembrane region" description="Helical" evidence="8">
    <location>
        <begin position="187"/>
        <end position="205"/>
    </location>
</feature>
<feature type="transmembrane region" description="Helical" evidence="8">
    <location>
        <begin position="109"/>
        <end position="132"/>
    </location>
</feature>
<keyword evidence="2" id="KW-0813">Transport</keyword>
<proteinExistence type="predicted"/>
<evidence type="ECO:0008006" key="11">
    <source>
        <dbReference type="Google" id="ProtNLM"/>
    </source>
</evidence>
<gene>
    <name evidence="9" type="ORF">P280DRAFT_470252</name>
</gene>
<dbReference type="InterPro" id="IPR052031">
    <property type="entry name" value="Membrane_Transporter-Flippase"/>
</dbReference>
<keyword evidence="3" id="KW-1003">Cell membrane</keyword>
<evidence type="ECO:0000256" key="4">
    <source>
        <dbReference type="ARBA" id="ARBA00022692"/>
    </source>
</evidence>
<evidence type="ECO:0000256" key="8">
    <source>
        <dbReference type="SAM" id="Phobius"/>
    </source>
</evidence>
<evidence type="ECO:0000313" key="10">
    <source>
        <dbReference type="Proteomes" id="UP000799753"/>
    </source>
</evidence>
<keyword evidence="5 8" id="KW-1133">Transmembrane helix</keyword>
<accession>A0A6A6RZL1</accession>
<dbReference type="GO" id="GO:0005886">
    <property type="term" value="C:plasma membrane"/>
    <property type="evidence" value="ECO:0007669"/>
    <property type="project" value="UniProtKB-SubCell"/>
</dbReference>
<feature type="transmembrane region" description="Helical" evidence="8">
    <location>
        <begin position="71"/>
        <end position="89"/>
    </location>
</feature>
<evidence type="ECO:0000313" key="9">
    <source>
        <dbReference type="EMBL" id="KAF2639628.1"/>
    </source>
</evidence>
<reference evidence="9" key="1">
    <citation type="journal article" date="2020" name="Stud. Mycol.">
        <title>101 Dothideomycetes genomes: a test case for predicting lifestyles and emergence of pathogens.</title>
        <authorList>
            <person name="Haridas S."/>
            <person name="Albert R."/>
            <person name="Binder M."/>
            <person name="Bloem J."/>
            <person name="Labutti K."/>
            <person name="Salamov A."/>
            <person name="Andreopoulos B."/>
            <person name="Baker S."/>
            <person name="Barry K."/>
            <person name="Bills G."/>
            <person name="Bluhm B."/>
            <person name="Cannon C."/>
            <person name="Castanera R."/>
            <person name="Culley D."/>
            <person name="Daum C."/>
            <person name="Ezra D."/>
            <person name="Gonzalez J."/>
            <person name="Henrissat B."/>
            <person name="Kuo A."/>
            <person name="Liang C."/>
            <person name="Lipzen A."/>
            <person name="Lutzoni F."/>
            <person name="Magnuson J."/>
            <person name="Mondo S."/>
            <person name="Nolan M."/>
            <person name="Ohm R."/>
            <person name="Pangilinan J."/>
            <person name="Park H.-J."/>
            <person name="Ramirez L."/>
            <person name="Alfaro M."/>
            <person name="Sun H."/>
            <person name="Tritt A."/>
            <person name="Yoshinaga Y."/>
            <person name="Zwiers L.-H."/>
            <person name="Turgeon B."/>
            <person name="Goodwin S."/>
            <person name="Spatafora J."/>
            <person name="Crous P."/>
            <person name="Grigoriev I."/>
        </authorList>
    </citation>
    <scope>NUCLEOTIDE SEQUENCE</scope>
    <source>
        <strain evidence="9">CBS 473.64</strain>
    </source>
</reference>
<feature type="transmembrane region" description="Helical" evidence="8">
    <location>
        <begin position="301"/>
        <end position="323"/>
    </location>
</feature>